<evidence type="ECO:0000256" key="4">
    <source>
        <dbReference type="ARBA" id="ARBA00023136"/>
    </source>
</evidence>
<feature type="transmembrane region" description="Helical" evidence="5">
    <location>
        <begin position="233"/>
        <end position="255"/>
    </location>
</feature>
<keyword evidence="4 5" id="KW-0472">Membrane</keyword>
<evidence type="ECO:0000256" key="5">
    <source>
        <dbReference type="SAM" id="Phobius"/>
    </source>
</evidence>
<comment type="caution">
    <text evidence="7">The sequence shown here is derived from an EMBL/GenBank/DDBJ whole genome shotgun (WGS) entry which is preliminary data.</text>
</comment>
<dbReference type="PROSITE" id="PS00216">
    <property type="entry name" value="SUGAR_TRANSPORT_1"/>
    <property type="match status" value="1"/>
</dbReference>
<keyword evidence="3 5" id="KW-1133">Transmembrane helix</keyword>
<dbReference type="PANTHER" id="PTHR23518:SF2">
    <property type="entry name" value="MAJOR FACILITATOR SUPERFAMILY TRANSPORTER"/>
    <property type="match status" value="1"/>
</dbReference>
<dbReference type="SUPFAM" id="SSF103473">
    <property type="entry name" value="MFS general substrate transporter"/>
    <property type="match status" value="1"/>
</dbReference>
<proteinExistence type="predicted"/>
<comment type="subcellular location">
    <subcellularLocation>
        <location evidence="1">Cell membrane</location>
        <topology evidence="1">Multi-pass membrane protein</topology>
    </subcellularLocation>
</comment>
<keyword evidence="8" id="KW-1185">Reference proteome</keyword>
<dbReference type="Gene3D" id="1.20.1250.20">
    <property type="entry name" value="MFS general substrate transporter like domains"/>
    <property type="match status" value="2"/>
</dbReference>
<evidence type="ECO:0000256" key="1">
    <source>
        <dbReference type="ARBA" id="ARBA00004651"/>
    </source>
</evidence>
<reference evidence="7 8" key="1">
    <citation type="submission" date="2020-08" db="EMBL/GenBank/DDBJ databases">
        <title>Sequencing the genomes of 1000 actinobacteria strains.</title>
        <authorList>
            <person name="Klenk H.-P."/>
        </authorList>
    </citation>
    <scope>NUCLEOTIDE SEQUENCE [LARGE SCALE GENOMIC DNA]</scope>
    <source>
        <strain evidence="7 8">DSM 44786</strain>
    </source>
</reference>
<feature type="domain" description="Major facilitator superfamily (MFS) profile" evidence="6">
    <location>
        <begin position="24"/>
        <end position="412"/>
    </location>
</feature>
<dbReference type="GO" id="GO:0022857">
    <property type="term" value="F:transmembrane transporter activity"/>
    <property type="evidence" value="ECO:0007669"/>
    <property type="project" value="InterPro"/>
</dbReference>
<dbReference type="Proteomes" id="UP000573327">
    <property type="component" value="Unassembled WGS sequence"/>
</dbReference>
<organism evidence="7 8">
    <name type="scientific">Kitasatospora gansuensis</name>
    <dbReference type="NCBI Taxonomy" id="258050"/>
    <lineage>
        <taxon>Bacteria</taxon>
        <taxon>Bacillati</taxon>
        <taxon>Actinomycetota</taxon>
        <taxon>Actinomycetes</taxon>
        <taxon>Kitasatosporales</taxon>
        <taxon>Streptomycetaceae</taxon>
        <taxon>Kitasatospora</taxon>
    </lineage>
</organism>
<dbReference type="InterPro" id="IPR036259">
    <property type="entry name" value="MFS_trans_sf"/>
</dbReference>
<dbReference type="EMBL" id="JACHJR010000001">
    <property type="protein sequence ID" value="MBB4951397.1"/>
    <property type="molecule type" value="Genomic_DNA"/>
</dbReference>
<dbReference type="InterPro" id="IPR005829">
    <property type="entry name" value="Sugar_transporter_CS"/>
</dbReference>
<evidence type="ECO:0000256" key="3">
    <source>
        <dbReference type="ARBA" id="ARBA00022989"/>
    </source>
</evidence>
<sequence>MYLSSVRAGATVTAAPARRVLTGNVLALGLVSLVTDVSAEMVGSVLPAYLVLGLHLTVSQYGMVDGLFTGATALTRLAGGYAADRFRRRKLVAGIGYGLSAAAKAGLLLTGAAPAAIGALLAVDRTGKGLRTAPRDALITLSVPEHRLGRAFGAHRALDSLGAFAGPLVAVGVLALAGSGRSYDAVFLTSLCFALLGVLLLALFVRDHTGPLPSTRVRPGAALALLGRGPFRALCMAAALLGLTTVGDGFVYLLLQRRDDLPVTAFPLLAVGSALAYLLLAAPLGRLADRVGRRPVVLAGYGAVVAVQLLLAAGAGASVLVVPAVLLLHGAFYAATDGVLPAIAGPLLPAHLRTSGLALLQTGQALAGLCSSVLFGLAWQYWGTSVACLAAAGAAAAALAVSVPLLKGPSTR</sequence>
<accession>A0A7W7SJR3</accession>
<gene>
    <name evidence="7" type="ORF">F4556_006932</name>
</gene>
<feature type="transmembrane region" description="Helical" evidence="5">
    <location>
        <begin position="185"/>
        <end position="205"/>
    </location>
</feature>
<dbReference type="PROSITE" id="PS50850">
    <property type="entry name" value="MFS"/>
    <property type="match status" value="1"/>
</dbReference>
<evidence type="ECO:0000259" key="6">
    <source>
        <dbReference type="PROSITE" id="PS50850"/>
    </source>
</evidence>
<dbReference type="AlphaFoldDB" id="A0A7W7SJR3"/>
<dbReference type="InterPro" id="IPR011701">
    <property type="entry name" value="MFS"/>
</dbReference>
<keyword evidence="2 5" id="KW-0812">Transmembrane</keyword>
<feature type="transmembrane region" description="Helical" evidence="5">
    <location>
        <begin position="331"/>
        <end position="350"/>
    </location>
</feature>
<dbReference type="PANTHER" id="PTHR23518">
    <property type="entry name" value="C-METHYLTRANSFERASE"/>
    <property type="match status" value="1"/>
</dbReference>
<evidence type="ECO:0000313" key="7">
    <source>
        <dbReference type="EMBL" id="MBB4951397.1"/>
    </source>
</evidence>
<dbReference type="RefSeq" id="WP_184923312.1">
    <property type="nucleotide sequence ID" value="NZ_JACHJR010000001.1"/>
</dbReference>
<protein>
    <submittedName>
        <fullName evidence="7">MFS family permease</fullName>
    </submittedName>
</protein>
<feature type="transmembrane region" description="Helical" evidence="5">
    <location>
        <begin position="157"/>
        <end position="179"/>
    </location>
</feature>
<feature type="transmembrane region" description="Helical" evidence="5">
    <location>
        <begin position="296"/>
        <end position="325"/>
    </location>
</feature>
<evidence type="ECO:0000256" key="2">
    <source>
        <dbReference type="ARBA" id="ARBA00022692"/>
    </source>
</evidence>
<dbReference type="InterPro" id="IPR020846">
    <property type="entry name" value="MFS_dom"/>
</dbReference>
<feature type="transmembrane region" description="Helical" evidence="5">
    <location>
        <begin position="261"/>
        <end position="284"/>
    </location>
</feature>
<evidence type="ECO:0000313" key="8">
    <source>
        <dbReference type="Proteomes" id="UP000573327"/>
    </source>
</evidence>
<name>A0A7W7SJR3_9ACTN</name>
<dbReference type="CDD" id="cd17370">
    <property type="entry name" value="MFS_MJ1317_like"/>
    <property type="match status" value="1"/>
</dbReference>
<feature type="transmembrane region" description="Helical" evidence="5">
    <location>
        <begin position="384"/>
        <end position="406"/>
    </location>
</feature>
<dbReference type="GO" id="GO:0005886">
    <property type="term" value="C:plasma membrane"/>
    <property type="evidence" value="ECO:0007669"/>
    <property type="project" value="UniProtKB-SubCell"/>
</dbReference>
<dbReference type="Pfam" id="PF07690">
    <property type="entry name" value="MFS_1"/>
    <property type="match status" value="2"/>
</dbReference>